<dbReference type="PANTHER" id="PTHR11783">
    <property type="entry name" value="SULFOTRANSFERASE SULT"/>
    <property type="match status" value="1"/>
</dbReference>
<dbReference type="KEGG" id="pda:120106596"/>
<accession>A0A8B8ZVT5</accession>
<dbReference type="RefSeq" id="XP_038975494.1">
    <property type="nucleotide sequence ID" value="XM_039119566.1"/>
</dbReference>
<dbReference type="SUPFAM" id="SSF52540">
    <property type="entry name" value="P-loop containing nucleoside triphosphate hydrolases"/>
    <property type="match status" value="1"/>
</dbReference>
<dbReference type="Pfam" id="PF00685">
    <property type="entry name" value="Sulfotransfer_1"/>
    <property type="match status" value="1"/>
</dbReference>
<comment type="similarity">
    <text evidence="1 3">Belongs to the sulfotransferase 1 family.</text>
</comment>
<evidence type="ECO:0000256" key="2">
    <source>
        <dbReference type="ARBA" id="ARBA00022679"/>
    </source>
</evidence>
<sequence>MATELLYQKLLLIRAEDQHWSFLHPAMATYPPRSCAPIPFKVIEEQEDHPSPFKVIEEQEDHPSPRRIEDYDNFISTLPLEKGWVPSRKYQGFWYPEGFLLGAMAIQQRFKARPDDLFLISFPKSGTTWLKALAFATMTRKQYPLARHPLLSLNPHDCVAYMDELFAIGQASKVEALPSPRILATHMPYSWLPDSVAGSGCRIIYIARDPKDALVSYWHFIVERSRSPQMKKIPFMEAFETFCEGKVPFGPIWDHSLEYWRESLKRTEKVLFLRYEGLLEDPVANVKRLAEFVGCPFSEEEQEGGMVEEIVRLCSIENMKSLEVNKDGKHGPIYPVAKSSFFRKGTKGDWRNHMSLEMARRLDVIIEEKLQGSGLTGWSSQA</sequence>
<dbReference type="GO" id="GO:0008146">
    <property type="term" value="F:sulfotransferase activity"/>
    <property type="evidence" value="ECO:0007669"/>
    <property type="project" value="InterPro"/>
</dbReference>
<keyword evidence="2 3" id="KW-0808">Transferase</keyword>
<dbReference type="OrthoDB" id="588844at2759"/>
<dbReference type="Proteomes" id="UP000228380">
    <property type="component" value="Unplaced"/>
</dbReference>
<protein>
    <recommendedName>
        <fullName evidence="3">Sulfotransferase</fullName>
        <ecNumber evidence="3">2.8.2.-</ecNumber>
    </recommendedName>
</protein>
<evidence type="ECO:0000256" key="3">
    <source>
        <dbReference type="RuleBase" id="RU361155"/>
    </source>
</evidence>
<organism evidence="5 6">
    <name type="scientific">Phoenix dactylifera</name>
    <name type="common">Date palm</name>
    <dbReference type="NCBI Taxonomy" id="42345"/>
    <lineage>
        <taxon>Eukaryota</taxon>
        <taxon>Viridiplantae</taxon>
        <taxon>Streptophyta</taxon>
        <taxon>Embryophyta</taxon>
        <taxon>Tracheophyta</taxon>
        <taxon>Spermatophyta</taxon>
        <taxon>Magnoliopsida</taxon>
        <taxon>Liliopsida</taxon>
        <taxon>Arecaceae</taxon>
        <taxon>Coryphoideae</taxon>
        <taxon>Phoeniceae</taxon>
        <taxon>Phoenix</taxon>
    </lineage>
</organism>
<dbReference type="AlphaFoldDB" id="A0A8B8ZVT5"/>
<evidence type="ECO:0000259" key="4">
    <source>
        <dbReference type="Pfam" id="PF00685"/>
    </source>
</evidence>
<name>A0A8B8ZVT5_PHODC</name>
<evidence type="ECO:0000313" key="5">
    <source>
        <dbReference type="Proteomes" id="UP000228380"/>
    </source>
</evidence>
<evidence type="ECO:0000313" key="6">
    <source>
        <dbReference type="RefSeq" id="XP_038975494.1"/>
    </source>
</evidence>
<reference evidence="6" key="1">
    <citation type="submission" date="2025-08" db="UniProtKB">
        <authorList>
            <consortium name="RefSeq"/>
        </authorList>
    </citation>
    <scope>IDENTIFICATION</scope>
    <source>
        <tissue evidence="6">Young leaves</tissue>
    </source>
</reference>
<dbReference type="InterPro" id="IPR027417">
    <property type="entry name" value="P-loop_NTPase"/>
</dbReference>
<dbReference type="InterPro" id="IPR000863">
    <property type="entry name" value="Sulfotransferase_dom"/>
</dbReference>
<keyword evidence="5" id="KW-1185">Reference proteome</keyword>
<dbReference type="EC" id="2.8.2.-" evidence="3"/>
<dbReference type="GeneID" id="120106596"/>
<feature type="domain" description="Sulfotransferase" evidence="4">
    <location>
        <begin position="114"/>
        <end position="374"/>
    </location>
</feature>
<proteinExistence type="inferred from homology"/>
<evidence type="ECO:0000256" key="1">
    <source>
        <dbReference type="ARBA" id="ARBA00005771"/>
    </source>
</evidence>
<gene>
    <name evidence="6" type="primary">LOC120106596</name>
</gene>
<dbReference type="Gene3D" id="3.40.50.300">
    <property type="entry name" value="P-loop containing nucleotide triphosphate hydrolases"/>
    <property type="match status" value="1"/>
</dbReference>